<feature type="binding site" evidence="9">
    <location>
        <position position="248"/>
    </location>
    <ligand>
        <name>substrate</name>
    </ligand>
</feature>
<dbReference type="GO" id="GO:0044205">
    <property type="term" value="P:'de novo' UMP biosynthetic process"/>
    <property type="evidence" value="ECO:0007669"/>
    <property type="project" value="InterPro"/>
</dbReference>
<evidence type="ECO:0000313" key="13">
    <source>
        <dbReference type="Proteomes" id="UP001172159"/>
    </source>
</evidence>
<evidence type="ECO:0000256" key="4">
    <source>
        <dbReference type="ARBA" id="ARBA00021923"/>
    </source>
</evidence>
<evidence type="ECO:0000256" key="8">
    <source>
        <dbReference type="PIRSR" id="PIRSR614732-1"/>
    </source>
</evidence>
<dbReference type="InterPro" id="IPR013785">
    <property type="entry name" value="Aldolase_TIM"/>
</dbReference>
<comment type="caution">
    <text evidence="12">The sequence shown here is derived from an EMBL/GenBank/DDBJ whole genome shotgun (WGS) entry which is preliminary data.</text>
</comment>
<dbReference type="PANTHER" id="PTHR32119:SF2">
    <property type="entry name" value="OROTIDINE 5'-PHOSPHATE DECARBOXYLASE"/>
    <property type="match status" value="1"/>
</dbReference>
<dbReference type="GO" id="GO:0004590">
    <property type="term" value="F:orotidine-5'-phosphate decarboxylase activity"/>
    <property type="evidence" value="ECO:0007669"/>
    <property type="project" value="UniProtKB-EC"/>
</dbReference>
<dbReference type="InterPro" id="IPR018089">
    <property type="entry name" value="OMPdecase_AS"/>
</dbReference>
<name>A0AA40E4U7_9PEZI</name>
<dbReference type="InterPro" id="IPR001754">
    <property type="entry name" value="OMPdeCOase_dom"/>
</dbReference>
<keyword evidence="6 10" id="KW-0665">Pyrimidine biosynthesis</keyword>
<dbReference type="Proteomes" id="UP001172159">
    <property type="component" value="Unassembled WGS sequence"/>
</dbReference>
<feature type="active site" description="For OMPdecase activity" evidence="8">
    <location>
        <position position="98"/>
    </location>
</feature>
<feature type="domain" description="Orotidine 5'-phosphate decarboxylase" evidence="11">
    <location>
        <begin position="34"/>
        <end position="263"/>
    </location>
</feature>
<evidence type="ECO:0000256" key="9">
    <source>
        <dbReference type="PIRSR" id="PIRSR614732-2"/>
    </source>
</evidence>
<dbReference type="GO" id="GO:0005829">
    <property type="term" value="C:cytosol"/>
    <property type="evidence" value="ECO:0007669"/>
    <property type="project" value="TreeGrafter"/>
</dbReference>
<accession>A0AA40E4U7</accession>
<evidence type="ECO:0000256" key="1">
    <source>
        <dbReference type="ARBA" id="ARBA00004861"/>
    </source>
</evidence>
<evidence type="ECO:0000256" key="6">
    <source>
        <dbReference type="ARBA" id="ARBA00022975"/>
    </source>
</evidence>
<dbReference type="InterPro" id="IPR014732">
    <property type="entry name" value="OMPdecase"/>
</dbReference>
<dbReference type="InterPro" id="IPR011060">
    <property type="entry name" value="RibuloseP-bd_barrel"/>
</dbReference>
<proteinExistence type="inferred from homology"/>
<keyword evidence="5 10" id="KW-0210">Decarboxylase</keyword>
<dbReference type="EMBL" id="JAUKTV010000011">
    <property type="protein sequence ID" value="KAK0724026.1"/>
    <property type="molecule type" value="Genomic_DNA"/>
</dbReference>
<evidence type="ECO:0000256" key="2">
    <source>
        <dbReference type="ARBA" id="ARBA00011018"/>
    </source>
</evidence>
<feature type="active site" description="For OMPdecase activity" evidence="8">
    <location>
        <position position="95"/>
    </location>
</feature>
<protein>
    <recommendedName>
        <fullName evidence="4 10">Orotidine 5'-phosphate decarboxylase</fullName>
        <ecNumber evidence="3 10">4.1.1.23</ecNumber>
    </recommendedName>
</protein>
<dbReference type="CDD" id="cd04725">
    <property type="entry name" value="OMP_decarboxylase_like"/>
    <property type="match status" value="1"/>
</dbReference>
<feature type="active site" description="For OMPdecase activity" evidence="8">
    <location>
        <position position="93"/>
    </location>
</feature>
<dbReference type="FunFam" id="3.20.20.70:FF:000114">
    <property type="entry name" value="Decarboxylase,orotidine phosphate"/>
    <property type="match status" value="1"/>
</dbReference>
<feature type="binding site" evidence="9">
    <location>
        <position position="40"/>
    </location>
    <ligand>
        <name>substrate</name>
    </ligand>
</feature>
<evidence type="ECO:0000259" key="11">
    <source>
        <dbReference type="SMART" id="SM00934"/>
    </source>
</evidence>
<evidence type="ECO:0000256" key="5">
    <source>
        <dbReference type="ARBA" id="ARBA00022793"/>
    </source>
</evidence>
<comment type="catalytic activity">
    <reaction evidence="10">
        <text>orotidine 5'-phosphate + H(+) = UMP + CO2</text>
        <dbReference type="Rhea" id="RHEA:11596"/>
        <dbReference type="ChEBI" id="CHEBI:15378"/>
        <dbReference type="ChEBI" id="CHEBI:16526"/>
        <dbReference type="ChEBI" id="CHEBI:57538"/>
        <dbReference type="ChEBI" id="CHEBI:57865"/>
        <dbReference type="EC" id="4.1.1.23"/>
    </reaction>
</comment>
<dbReference type="PANTHER" id="PTHR32119">
    <property type="entry name" value="OROTIDINE 5'-PHOSPHATE DECARBOXYLASE"/>
    <property type="match status" value="1"/>
</dbReference>
<dbReference type="Pfam" id="PF00215">
    <property type="entry name" value="OMPdecase"/>
    <property type="match status" value="1"/>
</dbReference>
<dbReference type="Gene3D" id="3.20.20.70">
    <property type="entry name" value="Aldolase class I"/>
    <property type="match status" value="1"/>
</dbReference>
<reference evidence="12" key="1">
    <citation type="submission" date="2023-06" db="EMBL/GenBank/DDBJ databases">
        <title>Genome-scale phylogeny and comparative genomics of the fungal order Sordariales.</title>
        <authorList>
            <consortium name="Lawrence Berkeley National Laboratory"/>
            <person name="Hensen N."/>
            <person name="Bonometti L."/>
            <person name="Westerberg I."/>
            <person name="Brannstrom I.O."/>
            <person name="Guillou S."/>
            <person name="Cros-Aarteil S."/>
            <person name="Calhoun S."/>
            <person name="Haridas S."/>
            <person name="Kuo A."/>
            <person name="Mondo S."/>
            <person name="Pangilinan J."/>
            <person name="Riley R."/>
            <person name="Labutti K."/>
            <person name="Andreopoulos B."/>
            <person name="Lipzen A."/>
            <person name="Chen C."/>
            <person name="Yanf M."/>
            <person name="Daum C."/>
            <person name="Ng V."/>
            <person name="Clum A."/>
            <person name="Steindorff A."/>
            <person name="Ohm R."/>
            <person name="Martin F."/>
            <person name="Silar P."/>
            <person name="Natvig D."/>
            <person name="Lalanne C."/>
            <person name="Gautier V."/>
            <person name="Ament-Velasquez S.L."/>
            <person name="Kruys A."/>
            <person name="Hutchinson M.I."/>
            <person name="Powell A.J."/>
            <person name="Barry K."/>
            <person name="Miller A.N."/>
            <person name="Grigoriev I.V."/>
            <person name="Debuchy R."/>
            <person name="Gladieux P."/>
            <person name="Thoren M.H."/>
            <person name="Johannesson H."/>
        </authorList>
    </citation>
    <scope>NUCLEOTIDE SEQUENCE</scope>
    <source>
        <strain evidence="12">CBS 540.89</strain>
    </source>
</reference>
<keyword evidence="13" id="KW-1185">Reference proteome</keyword>
<dbReference type="SMART" id="SM00934">
    <property type="entry name" value="OMPdecase"/>
    <property type="match status" value="1"/>
</dbReference>
<feature type="binding site" evidence="9">
    <location>
        <position position="247"/>
    </location>
    <ligand>
        <name>substrate</name>
    </ligand>
</feature>
<dbReference type="AlphaFoldDB" id="A0AA40E4U7"/>
<dbReference type="SUPFAM" id="SSF51366">
    <property type="entry name" value="Ribulose-phoshate binding barrel"/>
    <property type="match status" value="1"/>
</dbReference>
<evidence type="ECO:0000256" key="7">
    <source>
        <dbReference type="ARBA" id="ARBA00023239"/>
    </source>
</evidence>
<comment type="similarity">
    <text evidence="2 10">Belongs to the OMP decarboxylase family.</text>
</comment>
<feature type="binding site" evidence="9">
    <location>
        <position position="159"/>
    </location>
    <ligand>
        <name>substrate</name>
    </ligand>
</feature>
<dbReference type="PROSITE" id="PS00156">
    <property type="entry name" value="OMPDECASE"/>
    <property type="match status" value="1"/>
</dbReference>
<feature type="binding site" evidence="9">
    <location>
        <position position="228"/>
    </location>
    <ligand>
        <name>substrate</name>
    </ligand>
</feature>
<evidence type="ECO:0000313" key="12">
    <source>
        <dbReference type="EMBL" id="KAK0724026.1"/>
    </source>
</evidence>
<evidence type="ECO:0000256" key="10">
    <source>
        <dbReference type="RuleBase" id="RU000512"/>
    </source>
</evidence>
<keyword evidence="7 10" id="KW-0456">Lyase</keyword>
<dbReference type="NCBIfam" id="TIGR01740">
    <property type="entry name" value="pyrF"/>
    <property type="match status" value="1"/>
</dbReference>
<gene>
    <name evidence="12" type="ORF">B0T21DRAFT_293876</name>
</gene>
<dbReference type="GO" id="GO:0006207">
    <property type="term" value="P:'de novo' pyrimidine nucleobase biosynthetic process"/>
    <property type="evidence" value="ECO:0007669"/>
    <property type="project" value="InterPro"/>
</dbReference>
<sequence length="277" mass="30138">MASRSKVPFPERAARHSHPVAKRLFSIAEAKKSNLVISADLTDSKKLLSCADDLGPYIAVFKSHVDLVSDFDDSTIQGLKDLAAKHNFMIFEDRKLVDIGSTVQKQYHGGVMRISDWADIVNLSVLGGDGIVEALDETVTSPDFPYRDQRAFLILAEMTSKGSLAVGSYTEKCVELARKFPRSMMGFVATRALNEQKEEGDAASGGEEDFVVFTTGINMASKGDKLGQQYQTPASAVERGADFIIAGRGIYAAADPVEAAKRYQAAGWEAYVKRTQG</sequence>
<comment type="pathway">
    <text evidence="1 10">Pyrimidine metabolism; UMP biosynthesis via de novo pathway; UMP from orotate: step 2/2.</text>
</comment>
<feature type="binding site" evidence="9">
    <location>
        <position position="62"/>
    </location>
    <ligand>
        <name>substrate</name>
    </ligand>
</feature>
<organism evidence="12 13">
    <name type="scientific">Apiosordaria backusii</name>
    <dbReference type="NCBI Taxonomy" id="314023"/>
    <lineage>
        <taxon>Eukaryota</taxon>
        <taxon>Fungi</taxon>
        <taxon>Dikarya</taxon>
        <taxon>Ascomycota</taxon>
        <taxon>Pezizomycotina</taxon>
        <taxon>Sordariomycetes</taxon>
        <taxon>Sordariomycetidae</taxon>
        <taxon>Sordariales</taxon>
        <taxon>Lasiosphaeriaceae</taxon>
        <taxon>Apiosordaria</taxon>
    </lineage>
</organism>
<evidence type="ECO:0000256" key="3">
    <source>
        <dbReference type="ARBA" id="ARBA00012321"/>
    </source>
</evidence>
<dbReference type="EC" id="4.1.1.23" evidence="3 10"/>